<feature type="active site" evidence="3">
    <location>
        <position position="257"/>
    </location>
</feature>
<dbReference type="PANTHER" id="PTHR42804:SF1">
    <property type="entry name" value="ALDEHYDE DEHYDROGENASE-RELATED"/>
    <property type="match status" value="1"/>
</dbReference>
<dbReference type="InterPro" id="IPR029510">
    <property type="entry name" value="Ald_DH_CS_GLU"/>
</dbReference>
<comment type="caution">
    <text evidence="6">The sequence shown here is derived from an EMBL/GenBank/DDBJ whole genome shotgun (WGS) entry which is preliminary data.</text>
</comment>
<dbReference type="InterPro" id="IPR016162">
    <property type="entry name" value="Ald_DH_N"/>
</dbReference>
<gene>
    <name evidence="6" type="primary">aldA_1</name>
    <name evidence="6" type="ORF">GCM10010909_21140</name>
</gene>
<evidence type="ECO:0000256" key="3">
    <source>
        <dbReference type="PROSITE-ProRule" id="PRU10007"/>
    </source>
</evidence>
<evidence type="ECO:0000256" key="4">
    <source>
        <dbReference type="RuleBase" id="RU003345"/>
    </source>
</evidence>
<accession>A0ABQ6A6Z9</accession>
<dbReference type="Gene3D" id="3.40.309.10">
    <property type="entry name" value="Aldehyde Dehydrogenase, Chain A, domain 2"/>
    <property type="match status" value="1"/>
</dbReference>
<evidence type="ECO:0000313" key="6">
    <source>
        <dbReference type="EMBL" id="GLR67433.1"/>
    </source>
</evidence>
<name>A0ABQ6A6Z9_9PROT</name>
<sequence>MMFPDGKLYINGELREAAGGAKYEDINPWTGEIIGYAADASAVDMDEAIAAARHAFDETDWSTNLTLRRAMVVKLGEKLRASRDRLAEIAQKEVGSAMGAVYAVQVDGPLASIDELLKIFDEIHWEKPMGERFGWGSTSNRILVKEAAGVVGVITPWNVPFYITIGKVIPALLAGCTVVIKPAPDTPLFSTMVGEASAQAGLPPGVLNVVCGSDPVLLGEMLVTDKRVDLISFTGSTGVGKRIMEKGAPTLKRLFLELGGKSAAIILEDTPNFAEAVSQSVVCFHAGQGCATITRLLVPKSRYQEAVAVLEATYSAYSQMWGDPNEPTNVMGPLISARQRDRVMSYIQSGIDEGARLLAGGHIAKDKGNGFFVEPTCFVDVTNDMKIAREEIFGPVLVVIPFEDEDDAVRIANDSDYGLSGGVRSGDLDRAMKVAKRIRTGTVGVNGGMSIAVDLPFGGYKQSGIGKEWGQEGFDEYLETKVIGVGL</sequence>
<dbReference type="Pfam" id="PF00171">
    <property type="entry name" value="Aldedh"/>
    <property type="match status" value="1"/>
</dbReference>
<comment type="similarity">
    <text evidence="1 4">Belongs to the aldehyde dehydrogenase family.</text>
</comment>
<evidence type="ECO:0000259" key="5">
    <source>
        <dbReference type="Pfam" id="PF00171"/>
    </source>
</evidence>
<dbReference type="SUPFAM" id="SSF53720">
    <property type="entry name" value="ALDH-like"/>
    <property type="match status" value="1"/>
</dbReference>
<dbReference type="RefSeq" id="WP_284258173.1">
    <property type="nucleotide sequence ID" value="NZ_BSOS01000066.1"/>
</dbReference>
<evidence type="ECO:0000256" key="1">
    <source>
        <dbReference type="ARBA" id="ARBA00009986"/>
    </source>
</evidence>
<feature type="domain" description="Aldehyde dehydrogenase" evidence="5">
    <location>
        <begin position="21"/>
        <end position="483"/>
    </location>
</feature>
<dbReference type="InterPro" id="IPR016161">
    <property type="entry name" value="Ald_DH/histidinol_DH"/>
</dbReference>
<organism evidence="6 7">
    <name type="scientific">Acidocella aquatica</name>
    <dbReference type="NCBI Taxonomy" id="1922313"/>
    <lineage>
        <taxon>Bacteria</taxon>
        <taxon>Pseudomonadati</taxon>
        <taxon>Pseudomonadota</taxon>
        <taxon>Alphaproteobacteria</taxon>
        <taxon>Acetobacterales</taxon>
        <taxon>Acidocellaceae</taxon>
        <taxon>Acidocella</taxon>
    </lineage>
</organism>
<dbReference type="EMBL" id="BSOS01000066">
    <property type="protein sequence ID" value="GLR67433.1"/>
    <property type="molecule type" value="Genomic_DNA"/>
</dbReference>
<keyword evidence="7" id="KW-1185">Reference proteome</keyword>
<reference evidence="7" key="1">
    <citation type="journal article" date="2019" name="Int. J. Syst. Evol. Microbiol.">
        <title>The Global Catalogue of Microorganisms (GCM) 10K type strain sequencing project: providing services to taxonomists for standard genome sequencing and annotation.</title>
        <authorList>
            <consortium name="The Broad Institute Genomics Platform"/>
            <consortium name="The Broad Institute Genome Sequencing Center for Infectious Disease"/>
            <person name="Wu L."/>
            <person name="Ma J."/>
        </authorList>
    </citation>
    <scope>NUCLEOTIDE SEQUENCE [LARGE SCALE GENOMIC DNA]</scope>
    <source>
        <strain evidence="7">NBRC 112502</strain>
    </source>
</reference>
<dbReference type="PROSITE" id="PS00687">
    <property type="entry name" value="ALDEHYDE_DEHYDR_GLU"/>
    <property type="match status" value="1"/>
</dbReference>
<protein>
    <submittedName>
        <fullName evidence="6">Aldehyde dehydrogenase</fullName>
    </submittedName>
</protein>
<proteinExistence type="inferred from homology"/>
<dbReference type="InterPro" id="IPR016163">
    <property type="entry name" value="Ald_DH_C"/>
</dbReference>
<dbReference type="Gene3D" id="3.40.605.10">
    <property type="entry name" value="Aldehyde Dehydrogenase, Chain A, domain 1"/>
    <property type="match status" value="1"/>
</dbReference>
<evidence type="ECO:0000313" key="7">
    <source>
        <dbReference type="Proteomes" id="UP001156641"/>
    </source>
</evidence>
<dbReference type="CDD" id="cd07089">
    <property type="entry name" value="ALDH_CddD-AldA-like"/>
    <property type="match status" value="1"/>
</dbReference>
<dbReference type="Proteomes" id="UP001156641">
    <property type="component" value="Unassembled WGS sequence"/>
</dbReference>
<dbReference type="PANTHER" id="PTHR42804">
    <property type="entry name" value="ALDEHYDE DEHYDROGENASE"/>
    <property type="match status" value="1"/>
</dbReference>
<keyword evidence="2 4" id="KW-0560">Oxidoreductase</keyword>
<dbReference type="InterPro" id="IPR015590">
    <property type="entry name" value="Aldehyde_DH_dom"/>
</dbReference>
<evidence type="ECO:0000256" key="2">
    <source>
        <dbReference type="ARBA" id="ARBA00023002"/>
    </source>
</evidence>